<keyword evidence="11" id="KW-1185">Reference proteome</keyword>
<dbReference type="InterPro" id="IPR028325">
    <property type="entry name" value="VG_K_chnl"/>
</dbReference>
<sequence length="239" mass="27556">MNTPIFKRLDSKQTLIKTLHFFGVLASLFLIASISIETFRHDPFLKRSIYFDIQFWICIYFTVDFFIFLFISKNKIKFIKKYAVIVLLSVPYLTILDYTSIKFTEEQIYLIRFIPLFRGGAALVMLMMMVVKRNTTALFLSYIILLFSMVYFISLIFFIFERGSNTDVKSYSDAIWWAAMTVTTLGSNIIPVTTAGKIITTILAATGMTVFPIFTVYITTVISRLSQSEKENAIQVNKT</sequence>
<dbReference type="Proteomes" id="UP000078224">
    <property type="component" value="Unassembled WGS sequence"/>
</dbReference>
<keyword evidence="5" id="KW-0406">Ion transport</keyword>
<evidence type="ECO:0000256" key="8">
    <source>
        <dbReference type="SAM" id="Phobius"/>
    </source>
</evidence>
<dbReference type="GO" id="GO:0008076">
    <property type="term" value="C:voltage-gated potassium channel complex"/>
    <property type="evidence" value="ECO:0007669"/>
    <property type="project" value="InterPro"/>
</dbReference>
<comment type="subcellular location">
    <subcellularLocation>
        <location evidence="1">Membrane</location>
        <topology evidence="1">Multi-pass membrane protein</topology>
    </subcellularLocation>
</comment>
<proteinExistence type="predicted"/>
<feature type="transmembrane region" description="Helical" evidence="8">
    <location>
        <begin position="21"/>
        <end position="41"/>
    </location>
</feature>
<dbReference type="PANTHER" id="PTHR11537:SF254">
    <property type="entry name" value="POTASSIUM VOLTAGE-GATED CHANNEL PROTEIN SHAB"/>
    <property type="match status" value="1"/>
</dbReference>
<dbReference type="Gene3D" id="1.10.287.70">
    <property type="match status" value="1"/>
</dbReference>
<feature type="transmembrane region" description="Helical" evidence="8">
    <location>
        <begin position="175"/>
        <end position="195"/>
    </location>
</feature>
<evidence type="ECO:0000256" key="6">
    <source>
        <dbReference type="ARBA" id="ARBA00023136"/>
    </source>
</evidence>
<dbReference type="GO" id="GO:0001508">
    <property type="term" value="P:action potential"/>
    <property type="evidence" value="ECO:0007669"/>
    <property type="project" value="TreeGrafter"/>
</dbReference>
<feature type="domain" description="Potassium channel" evidence="9">
    <location>
        <begin position="147"/>
        <end position="223"/>
    </location>
</feature>
<dbReference type="Gene3D" id="1.20.120.350">
    <property type="entry name" value="Voltage-gated potassium channels. Chain C"/>
    <property type="match status" value="1"/>
</dbReference>
<feature type="transmembrane region" description="Helical" evidence="8">
    <location>
        <begin position="53"/>
        <end position="71"/>
    </location>
</feature>
<evidence type="ECO:0000256" key="7">
    <source>
        <dbReference type="ARBA" id="ARBA00023303"/>
    </source>
</evidence>
<accession>A0A1B7JUB0</accession>
<dbReference type="PATRIC" id="fig|1354272.4.peg.2135"/>
<evidence type="ECO:0000259" key="9">
    <source>
        <dbReference type="Pfam" id="PF07885"/>
    </source>
</evidence>
<feature type="transmembrane region" description="Helical" evidence="8">
    <location>
        <begin position="107"/>
        <end position="131"/>
    </location>
</feature>
<dbReference type="EMBL" id="LXEW01000031">
    <property type="protein sequence ID" value="OAT51488.1"/>
    <property type="molecule type" value="Genomic_DNA"/>
</dbReference>
<dbReference type="Pfam" id="PF07885">
    <property type="entry name" value="Ion_trans_2"/>
    <property type="match status" value="1"/>
</dbReference>
<dbReference type="SUPFAM" id="SSF81324">
    <property type="entry name" value="Voltage-gated potassium channels"/>
    <property type="match status" value="1"/>
</dbReference>
<keyword evidence="6 8" id="KW-0472">Membrane</keyword>
<evidence type="ECO:0000256" key="2">
    <source>
        <dbReference type="ARBA" id="ARBA00022448"/>
    </source>
</evidence>
<evidence type="ECO:0000256" key="3">
    <source>
        <dbReference type="ARBA" id="ARBA00022692"/>
    </source>
</evidence>
<gene>
    <name evidence="10" type="ORF">M998_2103</name>
</gene>
<keyword evidence="4 8" id="KW-1133">Transmembrane helix</keyword>
<evidence type="ECO:0000313" key="10">
    <source>
        <dbReference type="EMBL" id="OAT51488.1"/>
    </source>
</evidence>
<evidence type="ECO:0000256" key="5">
    <source>
        <dbReference type="ARBA" id="ARBA00023065"/>
    </source>
</evidence>
<keyword evidence="7 10" id="KW-0407">Ion channel</keyword>
<comment type="caution">
    <text evidence="10">The sequence shown here is derived from an EMBL/GenBank/DDBJ whole genome shotgun (WGS) entry which is preliminary data.</text>
</comment>
<keyword evidence="3 8" id="KW-0812">Transmembrane</keyword>
<name>A0A1B7JUB0_9GAMM</name>
<dbReference type="PANTHER" id="PTHR11537">
    <property type="entry name" value="VOLTAGE-GATED POTASSIUM CHANNEL"/>
    <property type="match status" value="1"/>
</dbReference>
<keyword evidence="2" id="KW-0813">Transport</keyword>
<organism evidence="10 11">
    <name type="scientific">Providencia heimbachae ATCC 35613</name>
    <dbReference type="NCBI Taxonomy" id="1354272"/>
    <lineage>
        <taxon>Bacteria</taxon>
        <taxon>Pseudomonadati</taxon>
        <taxon>Pseudomonadota</taxon>
        <taxon>Gammaproteobacteria</taxon>
        <taxon>Enterobacterales</taxon>
        <taxon>Morganellaceae</taxon>
        <taxon>Providencia</taxon>
    </lineage>
</organism>
<feature type="transmembrane region" description="Helical" evidence="8">
    <location>
        <begin position="202"/>
        <end position="222"/>
    </location>
</feature>
<dbReference type="InterPro" id="IPR027359">
    <property type="entry name" value="Volt_channel_dom_sf"/>
</dbReference>
<dbReference type="InterPro" id="IPR013099">
    <property type="entry name" value="K_chnl_dom"/>
</dbReference>
<feature type="transmembrane region" description="Helical" evidence="8">
    <location>
        <begin position="138"/>
        <end position="160"/>
    </location>
</feature>
<evidence type="ECO:0000256" key="1">
    <source>
        <dbReference type="ARBA" id="ARBA00004141"/>
    </source>
</evidence>
<dbReference type="PRINTS" id="PR00169">
    <property type="entry name" value="KCHANNEL"/>
</dbReference>
<feature type="transmembrane region" description="Helical" evidence="8">
    <location>
        <begin position="83"/>
        <end position="101"/>
    </location>
</feature>
<reference evidence="10 11" key="1">
    <citation type="submission" date="2016-04" db="EMBL/GenBank/DDBJ databases">
        <title>ATOL: Assembling a taxonomically balanced genome-scale reconstruction of the evolutionary history of the Enterobacteriaceae.</title>
        <authorList>
            <person name="Plunkett G.III."/>
            <person name="Neeno-Eckwall E.C."/>
            <person name="Glasner J.D."/>
            <person name="Perna N.T."/>
        </authorList>
    </citation>
    <scope>NUCLEOTIDE SEQUENCE [LARGE SCALE GENOMIC DNA]</scope>
    <source>
        <strain evidence="10 11">ATCC 35613</strain>
    </source>
</reference>
<evidence type="ECO:0000313" key="11">
    <source>
        <dbReference type="Proteomes" id="UP000078224"/>
    </source>
</evidence>
<dbReference type="GO" id="GO:0005249">
    <property type="term" value="F:voltage-gated potassium channel activity"/>
    <property type="evidence" value="ECO:0007669"/>
    <property type="project" value="InterPro"/>
</dbReference>
<evidence type="ECO:0000256" key="4">
    <source>
        <dbReference type="ARBA" id="ARBA00022989"/>
    </source>
</evidence>
<dbReference type="AlphaFoldDB" id="A0A1B7JUB0"/>
<protein>
    <submittedName>
        <fullName evidence="10">KQT family voltage-gated potassium channel protein</fullName>
    </submittedName>
</protein>